<evidence type="ECO:0000256" key="1">
    <source>
        <dbReference type="ARBA" id="ARBA00004651"/>
    </source>
</evidence>
<evidence type="ECO:0000256" key="2">
    <source>
        <dbReference type="ARBA" id="ARBA00022475"/>
    </source>
</evidence>
<dbReference type="RefSeq" id="XP_038073672.1">
    <property type="nucleotide sequence ID" value="XM_038217744.1"/>
</dbReference>
<feature type="transmembrane region" description="Helical" evidence="9">
    <location>
        <begin position="265"/>
        <end position="284"/>
    </location>
</feature>
<dbReference type="PROSITE" id="PS50262">
    <property type="entry name" value="G_PROTEIN_RECEP_F1_2"/>
    <property type="match status" value="1"/>
</dbReference>
<feature type="transmembrane region" description="Helical" evidence="9">
    <location>
        <begin position="41"/>
        <end position="62"/>
    </location>
</feature>
<dbReference type="InterPro" id="IPR000276">
    <property type="entry name" value="GPCR_Rhodpsn"/>
</dbReference>
<reference evidence="11" key="1">
    <citation type="submission" date="2022-11" db="UniProtKB">
        <authorList>
            <consortium name="EnsemblMetazoa"/>
        </authorList>
    </citation>
    <scope>IDENTIFICATION</scope>
</reference>
<dbReference type="AlphaFoldDB" id="A0A914BE14"/>
<keyword evidence="5 9" id="KW-0472">Membrane</keyword>
<dbReference type="OrthoDB" id="5987909at2759"/>
<dbReference type="PANTHER" id="PTHR24241:SF83">
    <property type="entry name" value="G-PROTEIN COUPLED RECEPTOR 150-RELATED"/>
    <property type="match status" value="1"/>
</dbReference>
<dbReference type="Proteomes" id="UP000887568">
    <property type="component" value="Unplaced"/>
</dbReference>
<dbReference type="Gene3D" id="1.20.1070.10">
    <property type="entry name" value="Rhodopsin 7-helix transmembrane proteins"/>
    <property type="match status" value="1"/>
</dbReference>
<dbReference type="Pfam" id="PF00001">
    <property type="entry name" value="7tm_1"/>
    <property type="match status" value="1"/>
</dbReference>
<dbReference type="SUPFAM" id="SSF81321">
    <property type="entry name" value="Family A G protein-coupled receptor-like"/>
    <property type="match status" value="1"/>
</dbReference>
<keyword evidence="6 7" id="KW-0675">Receptor</keyword>
<feature type="domain" description="G-protein coupled receptors family 1 profile" evidence="10">
    <location>
        <begin position="51"/>
        <end position="320"/>
    </location>
</feature>
<feature type="transmembrane region" description="Helical" evidence="9">
    <location>
        <begin position="191"/>
        <end position="216"/>
    </location>
</feature>
<feature type="transmembrane region" description="Helical" evidence="9">
    <location>
        <begin position="152"/>
        <end position="171"/>
    </location>
</feature>
<keyword evidence="7" id="KW-0297">G-protein coupled receptor</keyword>
<accession>A0A914BE14</accession>
<evidence type="ECO:0000256" key="5">
    <source>
        <dbReference type="ARBA" id="ARBA00023136"/>
    </source>
</evidence>
<feature type="transmembrane region" description="Helical" evidence="9">
    <location>
        <begin position="110"/>
        <end position="131"/>
    </location>
</feature>
<comment type="subcellular location">
    <subcellularLocation>
        <location evidence="1">Cell membrane</location>
        <topology evidence="1">Multi-pass membrane protein</topology>
    </subcellularLocation>
</comment>
<evidence type="ECO:0000256" key="9">
    <source>
        <dbReference type="SAM" id="Phobius"/>
    </source>
</evidence>
<evidence type="ECO:0000256" key="3">
    <source>
        <dbReference type="ARBA" id="ARBA00022692"/>
    </source>
</evidence>
<dbReference type="GO" id="GO:0004930">
    <property type="term" value="F:G protein-coupled receptor activity"/>
    <property type="evidence" value="ECO:0007669"/>
    <property type="project" value="UniProtKB-KW"/>
</dbReference>
<dbReference type="GeneID" id="119741834"/>
<comment type="similarity">
    <text evidence="7">Belongs to the G-protein coupled receptor 1 family.</text>
</comment>
<evidence type="ECO:0000256" key="8">
    <source>
        <dbReference type="SAM" id="MobiDB-lite"/>
    </source>
</evidence>
<evidence type="ECO:0000256" key="7">
    <source>
        <dbReference type="RuleBase" id="RU000688"/>
    </source>
</evidence>
<feature type="transmembrane region" description="Helical" evidence="9">
    <location>
        <begin position="304"/>
        <end position="325"/>
    </location>
</feature>
<dbReference type="PRINTS" id="PR00237">
    <property type="entry name" value="GPCRRHODOPSN"/>
</dbReference>
<proteinExistence type="inferred from homology"/>
<dbReference type="PANTHER" id="PTHR24241">
    <property type="entry name" value="NEUROPEPTIDE RECEPTOR-RELATED G-PROTEIN COUPLED RECEPTOR"/>
    <property type="match status" value="1"/>
</dbReference>
<keyword evidence="7" id="KW-0807">Transducer</keyword>
<keyword evidence="2" id="KW-1003">Cell membrane</keyword>
<dbReference type="GO" id="GO:0042277">
    <property type="term" value="F:peptide binding"/>
    <property type="evidence" value="ECO:0007669"/>
    <property type="project" value="TreeGrafter"/>
</dbReference>
<dbReference type="PROSITE" id="PS00237">
    <property type="entry name" value="G_PROTEIN_RECEP_F1_1"/>
    <property type="match status" value="1"/>
</dbReference>
<dbReference type="InterPro" id="IPR017452">
    <property type="entry name" value="GPCR_Rhodpsn_7TM"/>
</dbReference>
<keyword evidence="4 9" id="KW-1133">Transmembrane helix</keyword>
<evidence type="ECO:0000313" key="12">
    <source>
        <dbReference type="Proteomes" id="UP000887568"/>
    </source>
</evidence>
<evidence type="ECO:0000256" key="6">
    <source>
        <dbReference type="ARBA" id="ARBA00023170"/>
    </source>
</evidence>
<feature type="transmembrane region" description="Helical" evidence="9">
    <location>
        <begin position="69"/>
        <end position="90"/>
    </location>
</feature>
<keyword evidence="3 7" id="KW-0812">Transmembrane</keyword>
<sequence length="339" mass="37596">MSYKLVTESSIQDGDQEPPTLGNNETDSASPYGFQARIATLWILFAVGSLGNLLVFAWLCLFRRRRSRLYKIVFGISIADMCVCIFNVLVSAILELQGTSWYAGNIVCKLVMFMQSVSLMASSNMVVLLAVDRHQAVRNPLKKGYNLKGVIAMAWACALVFSIPQLIIWYQKETGALKTCSTSFPEPVASWKVAYITYAAVVSFLIPFVVVAIAYIRITKQIWIRASGGSMHHSIKTTTVYSNGNRMNLRVTSSALLIKAKNKTLTMSTVIILVFMACGLPYFIVEIIRLYNSGFAIDQNVYAVLGTFAVSNSAVNPYIFLVFNLGSRGRFTRDRSSTT</sequence>
<evidence type="ECO:0000259" key="10">
    <source>
        <dbReference type="PROSITE" id="PS50262"/>
    </source>
</evidence>
<dbReference type="GO" id="GO:0005886">
    <property type="term" value="C:plasma membrane"/>
    <property type="evidence" value="ECO:0007669"/>
    <property type="project" value="UniProtKB-SubCell"/>
</dbReference>
<dbReference type="GO" id="GO:0032870">
    <property type="term" value="P:cellular response to hormone stimulus"/>
    <property type="evidence" value="ECO:0007669"/>
    <property type="project" value="TreeGrafter"/>
</dbReference>
<feature type="region of interest" description="Disordered" evidence="8">
    <location>
        <begin position="1"/>
        <end position="28"/>
    </location>
</feature>
<dbReference type="EnsemblMetazoa" id="XM_038217744.1">
    <property type="protein sequence ID" value="XP_038073672.1"/>
    <property type="gene ID" value="LOC119741834"/>
</dbReference>
<organism evidence="11 12">
    <name type="scientific">Patiria miniata</name>
    <name type="common">Bat star</name>
    <name type="synonym">Asterina miniata</name>
    <dbReference type="NCBI Taxonomy" id="46514"/>
    <lineage>
        <taxon>Eukaryota</taxon>
        <taxon>Metazoa</taxon>
        <taxon>Echinodermata</taxon>
        <taxon>Eleutherozoa</taxon>
        <taxon>Asterozoa</taxon>
        <taxon>Asteroidea</taxon>
        <taxon>Valvatacea</taxon>
        <taxon>Valvatida</taxon>
        <taxon>Asterinidae</taxon>
        <taxon>Patiria</taxon>
    </lineage>
</organism>
<evidence type="ECO:0000256" key="4">
    <source>
        <dbReference type="ARBA" id="ARBA00022989"/>
    </source>
</evidence>
<protein>
    <recommendedName>
        <fullName evidence="10">G-protein coupled receptors family 1 profile domain-containing protein</fullName>
    </recommendedName>
</protein>
<name>A0A914BE14_PATMI</name>
<dbReference type="OMA" id="GPQYHGQ"/>
<evidence type="ECO:0000313" key="11">
    <source>
        <dbReference type="EnsemblMetazoa" id="XP_038073672.1"/>
    </source>
</evidence>
<keyword evidence="12" id="KW-1185">Reference proteome</keyword>